<evidence type="ECO:0000313" key="2">
    <source>
        <dbReference type="Proteomes" id="UP000010824"/>
    </source>
</evidence>
<dbReference type="RefSeq" id="WP_015284251.1">
    <property type="nucleotide sequence ID" value="NC_019943.1"/>
</dbReference>
<name>L0H977_METFS</name>
<dbReference type="EMBL" id="CP003167">
    <property type="protein sequence ID" value="AGB01287.1"/>
    <property type="molecule type" value="Genomic_DNA"/>
</dbReference>
<dbReference type="eggNOG" id="arCOG04932">
    <property type="taxonomic scope" value="Archaea"/>
</dbReference>
<dbReference type="GeneID" id="14308879"/>
<evidence type="ECO:0000313" key="1">
    <source>
        <dbReference type="EMBL" id="AGB01287.1"/>
    </source>
</evidence>
<sequence precursor="true">MRSFSISIIIAAAVLLFLTPAACAAEDQTGNSGAVMQVVTAIPIPAPTPATISFPAGNYTKLEINPAYTQFALKPGESKDMTITVRNRDSKTVTLTPKITLQPYNIPYELDPSWITVTPASADVPAGESIKFIMKVSAPSDASRGPYNANLVFTDEEYPSAYPTPYPNYIHQMNFNVNVIVPPVIQISPQYISDQVEAGKEYRYTAEIKNTGASSVQLAPKISSDSFISYGPYGVTEPGLTADSFQLIAPSSIPPGSTGTLEIIMKVPTTATGYSNGYIDLGIDDPSLMQGEGRVSLNFNIWKQPTASYVKQFTLDAAEPVSIELTSGYSGYSAPIATSTIREPSFETTITGPDGIVTARPVQKIIRGSVNLDGDPVVSPSSEEATYHEASVQYTVIYTVEGKPGVWQLSVTPKNTQNFEYKITLGNMNTGIPSLNLFSSP</sequence>
<dbReference type="Proteomes" id="UP000010824">
    <property type="component" value="Chromosome"/>
</dbReference>
<accession>L0H977</accession>
<protein>
    <recommendedName>
        <fullName evidence="3">NPCBM-associated, NEW3 domain of alpha-galactosidase</fullName>
    </recommendedName>
</protein>
<evidence type="ECO:0008006" key="3">
    <source>
        <dbReference type="Google" id="ProtNLM"/>
    </source>
</evidence>
<dbReference type="OrthoDB" id="147270at2157"/>
<organism evidence="1 2">
    <name type="scientific">Methanoregula formicica (strain DSM 22288 / NBRC 105244 / SMSP)</name>
    <dbReference type="NCBI Taxonomy" id="593750"/>
    <lineage>
        <taxon>Archaea</taxon>
        <taxon>Methanobacteriati</taxon>
        <taxon>Methanobacteriota</taxon>
        <taxon>Stenosarchaea group</taxon>
        <taxon>Methanomicrobia</taxon>
        <taxon>Methanomicrobiales</taxon>
        <taxon>Methanoregulaceae</taxon>
        <taxon>Methanoregula</taxon>
    </lineage>
</organism>
<reference evidence="1 2" key="2">
    <citation type="journal article" date="2014" name="Genome Announc.">
        <title>Complete Genome Sequence of Methanoregula formicica SMSPT, a Mesophilic Hydrogenotrophic Methanogen Isolated from a Methanogenic Upflow Anaerobic Sludge Blanket Reactor.</title>
        <authorList>
            <person name="Yamamoto K."/>
            <person name="Tamaki H."/>
            <person name="Cadillo-Quiroz H."/>
            <person name="Imachi H."/>
            <person name="Kyrpides N."/>
            <person name="Woyke T."/>
            <person name="Goodwin L."/>
            <person name="Zinder S.H."/>
            <person name="Kamagata Y."/>
            <person name="Liu W.T."/>
        </authorList>
    </citation>
    <scope>NUCLEOTIDE SEQUENCE [LARGE SCALE GENOMIC DNA]</scope>
    <source>
        <strain evidence="2">DSM 22288 / NBRC 105244 / SMSP</strain>
    </source>
</reference>
<keyword evidence="2" id="KW-1185">Reference proteome</keyword>
<gene>
    <name evidence="1" type="ordered locus">Metfor_0206</name>
</gene>
<dbReference type="KEGG" id="mfo:Metfor_0206"/>
<dbReference type="AlphaFoldDB" id="L0H977"/>
<reference evidence="2" key="1">
    <citation type="submission" date="2011-12" db="EMBL/GenBank/DDBJ databases">
        <title>Complete sequence of Methanoregula formicicum SMSP.</title>
        <authorList>
            <person name="Lucas S."/>
            <person name="Han J."/>
            <person name="Lapidus A."/>
            <person name="Cheng J.-F."/>
            <person name="Goodwin L."/>
            <person name="Pitluck S."/>
            <person name="Peters L."/>
            <person name="Ovchinnikova G."/>
            <person name="Teshima H."/>
            <person name="Detter J.C."/>
            <person name="Han C."/>
            <person name="Tapia R."/>
            <person name="Land M."/>
            <person name="Hauser L."/>
            <person name="Kyrpides N."/>
            <person name="Ivanova N."/>
            <person name="Pagani I."/>
            <person name="Imachi H."/>
            <person name="Tamaki H."/>
            <person name="Sekiguchi Y."/>
            <person name="Kamagata Y."/>
            <person name="Cadillo-Quiroz H."/>
            <person name="Zinder S."/>
            <person name="Liu W.-T."/>
            <person name="Woyke T."/>
        </authorList>
    </citation>
    <scope>NUCLEOTIDE SEQUENCE [LARGE SCALE GENOMIC DNA]</scope>
    <source>
        <strain evidence="2">DSM 22288 / NBRC 105244 / SMSP</strain>
    </source>
</reference>
<proteinExistence type="predicted"/>
<dbReference type="InParanoid" id="L0H977"/>
<dbReference type="HOGENOM" id="CLU_038781_0_0_2"/>